<dbReference type="GO" id="GO:0009253">
    <property type="term" value="P:peptidoglycan catabolic process"/>
    <property type="evidence" value="ECO:0007669"/>
    <property type="project" value="InterPro"/>
</dbReference>
<evidence type="ECO:0000256" key="1">
    <source>
        <dbReference type="SAM" id="MobiDB-lite"/>
    </source>
</evidence>
<organism evidence="3 4">
    <name type="scientific">Streptococcus ratti</name>
    <dbReference type="NCBI Taxonomy" id="1341"/>
    <lineage>
        <taxon>Bacteria</taxon>
        <taxon>Bacillati</taxon>
        <taxon>Bacillota</taxon>
        <taxon>Bacilli</taxon>
        <taxon>Lactobacillales</taxon>
        <taxon>Streptococcaceae</taxon>
        <taxon>Streptococcus</taxon>
    </lineage>
</organism>
<comment type="caution">
    <text evidence="3">The sequence shown here is derived from an EMBL/GenBank/DDBJ whole genome shotgun (WGS) entry which is preliminary data.</text>
</comment>
<protein>
    <submittedName>
        <fullName evidence="3">N-acetylmuramoyl-L-alanine amidase</fullName>
    </submittedName>
</protein>
<dbReference type="InterPro" id="IPR002502">
    <property type="entry name" value="Amidase_domain"/>
</dbReference>
<dbReference type="SUPFAM" id="SSF55846">
    <property type="entry name" value="N-acetylmuramoyl-L-alanine amidase-like"/>
    <property type="match status" value="1"/>
</dbReference>
<reference evidence="3 4" key="1">
    <citation type="submission" date="2020-04" db="EMBL/GenBank/DDBJ databases">
        <title>MicrobeNet Type strains.</title>
        <authorList>
            <person name="Nicholson A.C."/>
        </authorList>
    </citation>
    <scope>NUCLEOTIDE SEQUENCE [LARGE SCALE GENOMIC DNA]</scope>
    <source>
        <strain evidence="3 4">DSM 22768</strain>
    </source>
</reference>
<dbReference type="SMART" id="SM00644">
    <property type="entry name" value="Ami_2"/>
    <property type="match status" value="1"/>
</dbReference>
<dbReference type="InterPro" id="IPR036505">
    <property type="entry name" value="Amidase/PGRP_sf"/>
</dbReference>
<dbReference type="Proteomes" id="UP000532121">
    <property type="component" value="Unassembled WGS sequence"/>
</dbReference>
<dbReference type="AlphaFoldDB" id="A0A7X9QGB6"/>
<evidence type="ECO:0000313" key="4">
    <source>
        <dbReference type="Proteomes" id="UP000532121"/>
    </source>
</evidence>
<accession>A0A7X9QGB6</accession>
<dbReference type="CDD" id="cd06583">
    <property type="entry name" value="PGRP"/>
    <property type="match status" value="1"/>
</dbReference>
<dbReference type="RefSeq" id="WP_193523580.1">
    <property type="nucleotide sequence ID" value="NZ_JABASA010000011.1"/>
</dbReference>
<gene>
    <name evidence="3" type="ORF">HHO37_06300</name>
</gene>
<dbReference type="Gene3D" id="3.40.80.10">
    <property type="entry name" value="Peptidoglycan recognition protein-like"/>
    <property type="match status" value="1"/>
</dbReference>
<sequence length="327" mass="37507">MAKKRKTKRQSSVKGRRSRRRKKKKQMKYPILAGLLLALLGLTFFIYQHHFHVSASYKVNQKATITADSSPMLYPYLFDLAADKLEQNATVQVEGYFLTKLKGKQVTLAKITLKGRSYYLDAKNLQLRQTNTINQYIARLNYPHAEITKDIYSRFAKKTYFGSSGQPKGIIIHDTGNDSSSLQSEVSYMKQNYKSAGVFVHSFIDKDNIFQIADDRYMAQGAGPKGNPYYLQFELIREHSQEDFARQLANAAYYTAVMLKKYQLPVTLGKKDASGTVWTHQMVSSYLGGTDHQDPDDYWNTAAEKFFASDYSVENFLDLIQAYYNQL</sequence>
<evidence type="ECO:0000259" key="2">
    <source>
        <dbReference type="SMART" id="SM00644"/>
    </source>
</evidence>
<dbReference type="EMBL" id="JABASA010000011">
    <property type="protein sequence ID" value="NMD49283.1"/>
    <property type="molecule type" value="Genomic_DNA"/>
</dbReference>
<evidence type="ECO:0000313" key="3">
    <source>
        <dbReference type="EMBL" id="NMD49283.1"/>
    </source>
</evidence>
<proteinExistence type="predicted"/>
<dbReference type="Pfam" id="PF01510">
    <property type="entry name" value="Amidase_2"/>
    <property type="match status" value="1"/>
</dbReference>
<name>A0A7X9QGB6_STRRT</name>
<feature type="region of interest" description="Disordered" evidence="1">
    <location>
        <begin position="1"/>
        <end position="26"/>
    </location>
</feature>
<feature type="domain" description="N-acetylmuramoyl-L-alanine amidase" evidence="2">
    <location>
        <begin position="153"/>
        <end position="296"/>
    </location>
</feature>
<dbReference type="GO" id="GO:0008745">
    <property type="term" value="F:N-acetylmuramoyl-L-alanine amidase activity"/>
    <property type="evidence" value="ECO:0007669"/>
    <property type="project" value="InterPro"/>
</dbReference>